<name>A0A7N2LEI9_QUELO</name>
<dbReference type="OMA" id="WRTLECE"/>
<dbReference type="InterPro" id="IPR001810">
    <property type="entry name" value="F-box_dom"/>
</dbReference>
<dbReference type="InterPro" id="IPR011043">
    <property type="entry name" value="Gal_Oxase/kelch_b-propeller"/>
</dbReference>
<dbReference type="PANTHER" id="PTHR31672:SF13">
    <property type="entry name" value="F-BOX PROTEIN CPR30-LIKE"/>
    <property type="match status" value="1"/>
</dbReference>
<evidence type="ECO:0000313" key="2">
    <source>
        <dbReference type="EnsemblPlants" id="QL04p036953:mrna:CDS:1"/>
    </source>
</evidence>
<dbReference type="SUPFAM" id="SSF81383">
    <property type="entry name" value="F-box domain"/>
    <property type="match status" value="1"/>
</dbReference>
<dbReference type="KEGG" id="qlo:115985130"/>
<dbReference type="InterPro" id="IPR050796">
    <property type="entry name" value="SCF_F-box_component"/>
</dbReference>
<dbReference type="PANTHER" id="PTHR31672">
    <property type="entry name" value="BNACNNG10540D PROTEIN"/>
    <property type="match status" value="1"/>
</dbReference>
<dbReference type="OrthoDB" id="5314306at2759"/>
<dbReference type="RefSeq" id="XP_030963960.1">
    <property type="nucleotide sequence ID" value="XM_031108100.1"/>
</dbReference>
<dbReference type="Gramene" id="QL04p036953:mrna">
    <property type="protein sequence ID" value="QL04p036953:mrna:CDS:1"/>
    <property type="gene ID" value="QL04p036953"/>
</dbReference>
<evidence type="ECO:0000259" key="1">
    <source>
        <dbReference type="SMART" id="SM00256"/>
    </source>
</evidence>
<dbReference type="Gene3D" id="1.20.1280.50">
    <property type="match status" value="1"/>
</dbReference>
<organism evidence="2 3">
    <name type="scientific">Quercus lobata</name>
    <name type="common">Valley oak</name>
    <dbReference type="NCBI Taxonomy" id="97700"/>
    <lineage>
        <taxon>Eukaryota</taxon>
        <taxon>Viridiplantae</taxon>
        <taxon>Streptophyta</taxon>
        <taxon>Embryophyta</taxon>
        <taxon>Tracheophyta</taxon>
        <taxon>Spermatophyta</taxon>
        <taxon>Magnoliopsida</taxon>
        <taxon>eudicotyledons</taxon>
        <taxon>Gunneridae</taxon>
        <taxon>Pentapetalae</taxon>
        <taxon>rosids</taxon>
        <taxon>fabids</taxon>
        <taxon>Fagales</taxon>
        <taxon>Fagaceae</taxon>
        <taxon>Quercus</taxon>
    </lineage>
</organism>
<dbReference type="InterPro" id="IPR017451">
    <property type="entry name" value="F-box-assoc_interact_dom"/>
</dbReference>
<dbReference type="Pfam" id="PF00646">
    <property type="entry name" value="F-box"/>
    <property type="match status" value="1"/>
</dbReference>
<dbReference type="InParanoid" id="A0A7N2LEI9"/>
<reference evidence="2" key="2">
    <citation type="submission" date="2021-01" db="UniProtKB">
        <authorList>
            <consortium name="EnsemblPlants"/>
        </authorList>
    </citation>
    <scope>IDENTIFICATION</scope>
</reference>
<dbReference type="Proteomes" id="UP000594261">
    <property type="component" value="Chromosome 4"/>
</dbReference>
<gene>
    <name evidence="2" type="primary">LOC115985130</name>
</gene>
<accession>A0A7N2LEI9</accession>
<dbReference type="EMBL" id="LRBV02000004">
    <property type="status" value="NOT_ANNOTATED_CDS"/>
    <property type="molecule type" value="Genomic_DNA"/>
</dbReference>
<dbReference type="EnsemblPlants" id="QL04p036953:mrna">
    <property type="protein sequence ID" value="QL04p036953:mrna:CDS:1"/>
    <property type="gene ID" value="QL04p036953"/>
</dbReference>
<evidence type="ECO:0000313" key="3">
    <source>
        <dbReference type="Proteomes" id="UP000594261"/>
    </source>
</evidence>
<reference evidence="2 3" key="1">
    <citation type="journal article" date="2016" name="G3 (Bethesda)">
        <title>First Draft Assembly and Annotation of the Genome of a California Endemic Oak Quercus lobata Nee (Fagaceae).</title>
        <authorList>
            <person name="Sork V.L."/>
            <person name="Fitz-Gibbon S.T."/>
            <person name="Puiu D."/>
            <person name="Crepeau M."/>
            <person name="Gugger P.F."/>
            <person name="Sherman R."/>
            <person name="Stevens K."/>
            <person name="Langley C.H."/>
            <person name="Pellegrini M."/>
            <person name="Salzberg S.L."/>
        </authorList>
    </citation>
    <scope>NUCLEOTIDE SEQUENCE [LARGE SCALE GENOMIC DNA]</scope>
    <source>
        <strain evidence="2 3">cv. SW786</strain>
    </source>
</reference>
<dbReference type="SMART" id="SM00256">
    <property type="entry name" value="FBOX"/>
    <property type="match status" value="1"/>
</dbReference>
<dbReference type="GeneID" id="115985130"/>
<proteinExistence type="predicted"/>
<dbReference type="CDD" id="cd22157">
    <property type="entry name" value="F-box_AtFBW1-like"/>
    <property type="match status" value="1"/>
</dbReference>
<sequence>MSQLTEPTILPGRKNLVPADIVLNILTRLSVKSLIRFRCVCKSWYFSITTPYFISTHLNNNNNDYDRDYLVKLPESFRTMYPPPSSHLSNSQVCTFSCDRMFNRISDYSIPSDFSSKLTSIVGSCNGLLCVAAYYSVMTYAEIIFLWNPSTRKFRRLPNSCLSQNQYAFATGFSYQSHTRDYKVIKIFSFSVAEVYTLSSDSWRRVEISLTPNVVVSGMDYFSSAIFVSGALHWFAKIKAFTNGKFRRRSMILSFDVDNEKFKEMALPVVEKVQNQSLVVFKGNLAFITVDYLGMNFQRLNPCLCSIWVMAEYGVPESWNKPFSVRLENVVKFIGCTWYGELLVQKNVKAKSDARELRSFNDDVIVSFDPETLHEKKLDIQQVPNTVSTFMESLVLLDGEIELSG</sequence>
<dbReference type="AlphaFoldDB" id="A0A7N2LEI9"/>
<dbReference type="NCBIfam" id="TIGR01640">
    <property type="entry name" value="F_box_assoc_1"/>
    <property type="match status" value="1"/>
</dbReference>
<dbReference type="InterPro" id="IPR006527">
    <property type="entry name" value="F-box-assoc_dom_typ1"/>
</dbReference>
<dbReference type="FunCoup" id="A0A7N2LEI9">
    <property type="interactions" value="74"/>
</dbReference>
<keyword evidence="3" id="KW-1185">Reference proteome</keyword>
<feature type="domain" description="F-box" evidence="1">
    <location>
        <begin position="17"/>
        <end position="57"/>
    </location>
</feature>
<dbReference type="SUPFAM" id="SSF50965">
    <property type="entry name" value="Galactose oxidase, central domain"/>
    <property type="match status" value="1"/>
</dbReference>
<dbReference type="InterPro" id="IPR036047">
    <property type="entry name" value="F-box-like_dom_sf"/>
</dbReference>
<protein>
    <recommendedName>
        <fullName evidence="1">F-box domain-containing protein</fullName>
    </recommendedName>
</protein>
<dbReference type="Pfam" id="PF07734">
    <property type="entry name" value="FBA_1"/>
    <property type="match status" value="1"/>
</dbReference>